<feature type="transmembrane region" description="Helical" evidence="1">
    <location>
        <begin position="27"/>
        <end position="49"/>
    </location>
</feature>
<dbReference type="EMBL" id="FUYG01000003">
    <property type="protein sequence ID" value="SKA90261.1"/>
    <property type="molecule type" value="Genomic_DNA"/>
</dbReference>
<dbReference type="RefSeq" id="WP_176141230.1">
    <property type="nucleotide sequence ID" value="NZ_FUYG01000003.1"/>
</dbReference>
<keyword evidence="1" id="KW-1133">Transmembrane helix</keyword>
<dbReference type="Proteomes" id="UP000189735">
    <property type="component" value="Unassembled WGS sequence"/>
</dbReference>
<evidence type="ECO:0000313" key="2">
    <source>
        <dbReference type="EMBL" id="SKA90261.1"/>
    </source>
</evidence>
<reference evidence="3" key="1">
    <citation type="submission" date="2017-02" db="EMBL/GenBank/DDBJ databases">
        <authorList>
            <person name="Varghese N."/>
            <person name="Submissions S."/>
        </authorList>
    </citation>
    <scope>NUCLEOTIDE SEQUENCE [LARGE SCALE GENOMIC DNA]</scope>
    <source>
        <strain evidence="3">VKM Ac-2052</strain>
    </source>
</reference>
<proteinExistence type="predicted"/>
<sequence>MSFFGGNKNPLDDEGKKKDGRVSNARLLVWIVVTAVALYLIGTGVYGIITKSS</sequence>
<evidence type="ECO:0000313" key="3">
    <source>
        <dbReference type="Proteomes" id="UP000189735"/>
    </source>
</evidence>
<organism evidence="2 3">
    <name type="scientific">Agreia bicolorata</name>
    <dbReference type="NCBI Taxonomy" id="110935"/>
    <lineage>
        <taxon>Bacteria</taxon>
        <taxon>Bacillati</taxon>
        <taxon>Actinomycetota</taxon>
        <taxon>Actinomycetes</taxon>
        <taxon>Micrococcales</taxon>
        <taxon>Microbacteriaceae</taxon>
        <taxon>Agreia</taxon>
    </lineage>
</organism>
<name>A0A1T4XME5_9MICO</name>
<keyword evidence="1" id="KW-0472">Membrane</keyword>
<accession>A0A1T4XME5</accession>
<keyword evidence="1" id="KW-0812">Transmembrane</keyword>
<dbReference type="AlphaFoldDB" id="A0A1T4XME5"/>
<gene>
    <name evidence="2" type="ORF">SAMN06295879_1292</name>
</gene>
<protein>
    <submittedName>
        <fullName evidence="2">Uncharacterized protein</fullName>
    </submittedName>
</protein>
<evidence type="ECO:0000256" key="1">
    <source>
        <dbReference type="SAM" id="Phobius"/>
    </source>
</evidence>